<evidence type="ECO:0000313" key="3">
    <source>
        <dbReference type="EMBL" id="QHT69250.1"/>
    </source>
</evidence>
<evidence type="ECO:0000313" key="4">
    <source>
        <dbReference type="Proteomes" id="UP000480178"/>
    </source>
</evidence>
<proteinExistence type="predicted"/>
<sequence>MSILLIYLIKASITLASLYLVFWLFLRKDTFHQLKRFVLLANLTLSLGLPLLDIAPLQLNLEKTNYTPLTQDTAPVSRFAFADSQPATPATHNFAYWMETAYLLYLAVVLFLLARFGIQLFSVYKLIRNANVISQYPFVLASSTKTDSPFSFFRYLILNPEPYESDALWQIIQHEQVHIAGYHTLDRLLSEVYTIFFWFNPFAWLHRNLVKLNLEYIADQSVLKTGFSVENYQSNLLRLTLPERNFMITNNFNQSGLLKRIRMMNKSASPLTFRLKFALVLPVLTGCILLFHGTQAKKIENQILSLSRKIILPEQPVTPSTSIQVRAVTGIIKDADRDTPLSGVHIQVKGQATSTQSDASGKFSINVNEKDKILVFQLENFNTTEMAITPQAGMIVLLKLTDTPIAKSARATLSGEVQINAHNLTAFPDGNTGITGRKIVIKSDSTDSPDHKILYLVDGKVVDKAQLNKIKGEEIASINVYKDINSLRKFGAEDKKGVIEFKLKK</sequence>
<keyword evidence="4" id="KW-1185">Reference proteome</keyword>
<accession>A0A6C0GNQ1</accession>
<keyword evidence="1" id="KW-0812">Transmembrane</keyword>
<feature type="domain" description="Peptidase M56" evidence="2">
    <location>
        <begin position="10"/>
        <end position="263"/>
    </location>
</feature>
<dbReference type="RefSeq" id="WP_162445239.1">
    <property type="nucleotide sequence ID" value="NZ_CP048222.1"/>
</dbReference>
<organism evidence="3 4">
    <name type="scientific">Rhodocytophaga rosea</name>
    <dbReference type="NCBI Taxonomy" id="2704465"/>
    <lineage>
        <taxon>Bacteria</taxon>
        <taxon>Pseudomonadati</taxon>
        <taxon>Bacteroidota</taxon>
        <taxon>Cytophagia</taxon>
        <taxon>Cytophagales</taxon>
        <taxon>Rhodocytophagaceae</taxon>
        <taxon>Rhodocytophaga</taxon>
    </lineage>
</organism>
<evidence type="ECO:0000259" key="2">
    <source>
        <dbReference type="Pfam" id="PF05569"/>
    </source>
</evidence>
<dbReference type="InterPro" id="IPR008756">
    <property type="entry name" value="Peptidase_M56"/>
</dbReference>
<gene>
    <name evidence="3" type="ORF">GXP67_22735</name>
</gene>
<dbReference type="SUPFAM" id="SSF49464">
    <property type="entry name" value="Carboxypeptidase regulatory domain-like"/>
    <property type="match status" value="1"/>
</dbReference>
<dbReference type="Pfam" id="PF13715">
    <property type="entry name" value="CarbopepD_reg_2"/>
    <property type="match status" value="1"/>
</dbReference>
<dbReference type="InterPro" id="IPR008969">
    <property type="entry name" value="CarboxyPept-like_regulatory"/>
</dbReference>
<feature type="transmembrane region" description="Helical" evidence="1">
    <location>
        <begin position="6"/>
        <end position="26"/>
    </location>
</feature>
<dbReference type="KEGG" id="rhoz:GXP67_22735"/>
<feature type="transmembrane region" description="Helical" evidence="1">
    <location>
        <begin position="102"/>
        <end position="124"/>
    </location>
</feature>
<dbReference type="PANTHER" id="PTHR34978:SF3">
    <property type="entry name" value="SLR0241 PROTEIN"/>
    <property type="match status" value="1"/>
</dbReference>
<dbReference type="AlphaFoldDB" id="A0A6C0GNQ1"/>
<feature type="transmembrane region" description="Helical" evidence="1">
    <location>
        <begin position="38"/>
        <end position="59"/>
    </location>
</feature>
<protein>
    <recommendedName>
        <fullName evidence="2">Peptidase M56 domain-containing protein</fullName>
    </recommendedName>
</protein>
<dbReference type="InterPro" id="IPR052173">
    <property type="entry name" value="Beta-lactam_resp_regulator"/>
</dbReference>
<dbReference type="Pfam" id="PF05569">
    <property type="entry name" value="Peptidase_M56"/>
    <property type="match status" value="1"/>
</dbReference>
<dbReference type="EMBL" id="CP048222">
    <property type="protein sequence ID" value="QHT69250.1"/>
    <property type="molecule type" value="Genomic_DNA"/>
</dbReference>
<keyword evidence="1" id="KW-0472">Membrane</keyword>
<dbReference type="Gene3D" id="2.60.40.1120">
    <property type="entry name" value="Carboxypeptidase-like, regulatory domain"/>
    <property type="match status" value="1"/>
</dbReference>
<feature type="transmembrane region" description="Helical" evidence="1">
    <location>
        <begin position="271"/>
        <end position="291"/>
    </location>
</feature>
<keyword evidence="1" id="KW-1133">Transmembrane helix</keyword>
<reference evidence="3 4" key="1">
    <citation type="submission" date="2020-01" db="EMBL/GenBank/DDBJ databases">
        <authorList>
            <person name="Kim M.K."/>
        </authorList>
    </citation>
    <scope>NUCLEOTIDE SEQUENCE [LARGE SCALE GENOMIC DNA]</scope>
    <source>
        <strain evidence="3 4">172606-1</strain>
    </source>
</reference>
<evidence type="ECO:0000256" key="1">
    <source>
        <dbReference type="SAM" id="Phobius"/>
    </source>
</evidence>
<name>A0A6C0GNQ1_9BACT</name>
<dbReference type="Proteomes" id="UP000480178">
    <property type="component" value="Chromosome"/>
</dbReference>
<dbReference type="CDD" id="cd07341">
    <property type="entry name" value="M56_BlaR1_MecR1_like"/>
    <property type="match status" value="1"/>
</dbReference>
<dbReference type="PANTHER" id="PTHR34978">
    <property type="entry name" value="POSSIBLE SENSOR-TRANSDUCER PROTEIN BLAR"/>
    <property type="match status" value="1"/>
</dbReference>